<dbReference type="InterPro" id="IPR008984">
    <property type="entry name" value="SMAD_FHA_dom_sf"/>
</dbReference>
<dbReference type="InterPro" id="IPR000253">
    <property type="entry name" value="FHA_dom"/>
</dbReference>
<dbReference type="PANTHER" id="PTHR23308">
    <property type="entry name" value="NUCLEAR INHIBITOR OF PROTEIN PHOSPHATASE-1"/>
    <property type="match status" value="1"/>
</dbReference>
<dbReference type="SUPFAM" id="SSF49879">
    <property type="entry name" value="SMAD/FHA domain"/>
    <property type="match status" value="1"/>
</dbReference>
<dbReference type="Gene3D" id="2.60.200.20">
    <property type="match status" value="1"/>
</dbReference>
<dbReference type="AlphaFoldDB" id="A0AAU8K727"/>
<protein>
    <submittedName>
        <fullName evidence="4">FHA domain-containing protein</fullName>
    </submittedName>
</protein>
<organism evidence="4">
    <name type="scientific">Kitasatospora camelliae</name>
    <dbReference type="NCBI Taxonomy" id="3156397"/>
    <lineage>
        <taxon>Bacteria</taxon>
        <taxon>Bacillati</taxon>
        <taxon>Actinomycetota</taxon>
        <taxon>Actinomycetes</taxon>
        <taxon>Kitasatosporales</taxon>
        <taxon>Streptomycetaceae</taxon>
        <taxon>Kitasatospora</taxon>
    </lineage>
</organism>
<keyword evidence="1" id="KW-0597">Phosphoprotein</keyword>
<accession>A0AAU8K727</accession>
<dbReference type="Pfam" id="PF00498">
    <property type="entry name" value="FHA"/>
    <property type="match status" value="1"/>
</dbReference>
<gene>
    <name evidence="4" type="ORF">ABWK59_07355</name>
</gene>
<dbReference type="InterPro" id="IPR026870">
    <property type="entry name" value="Zinc_ribbon_dom"/>
</dbReference>
<dbReference type="PROSITE" id="PS50006">
    <property type="entry name" value="FHA_DOMAIN"/>
    <property type="match status" value="1"/>
</dbReference>
<feature type="domain" description="FHA" evidence="3">
    <location>
        <begin position="232"/>
        <end position="282"/>
    </location>
</feature>
<dbReference type="CDD" id="cd22684">
    <property type="entry name" value="FHA_GarA_OdhI-like"/>
    <property type="match status" value="1"/>
</dbReference>
<evidence type="ECO:0000256" key="1">
    <source>
        <dbReference type="ARBA" id="ARBA00022553"/>
    </source>
</evidence>
<sequence length="310" mass="32391">MPRGRVCRTQGDSPVSFFSKLFGRGNRNSAAVEAPTARHRRADEEAGVPAMRPAPEADGYGQGLYGDPNATQGAGIPMHGFDAQYGASVDSSGAPRIGFPAAPSTSGGGFAPDPYAGHVQSGVPRQEAVNMAGPTLCPRCGNQNPATARFCSNCGNALRGGLLPEGAAETTSTISISGLESYDPNATATGATPALSPEVLAAIDALPPGSALLIVQRGPNSGSRFLLDAQVTTAGRHPEGDIFLDDVTVSRRHVEFRRQPDGGFSVADVGSLNGTYVNRERIDEVRLNNGDEVQIGKYRLVFFAGHHRGY</sequence>
<dbReference type="Pfam" id="PF13240">
    <property type="entry name" value="Zn_Ribbon_1"/>
    <property type="match status" value="1"/>
</dbReference>
<evidence type="ECO:0000259" key="3">
    <source>
        <dbReference type="PROSITE" id="PS50006"/>
    </source>
</evidence>
<name>A0AAU8K727_9ACTN</name>
<dbReference type="KEGG" id="kcm:ABWK59_07355"/>
<feature type="region of interest" description="Disordered" evidence="2">
    <location>
        <begin position="28"/>
        <end position="54"/>
    </location>
</feature>
<evidence type="ECO:0000256" key="2">
    <source>
        <dbReference type="SAM" id="MobiDB-lite"/>
    </source>
</evidence>
<dbReference type="SMART" id="SM00240">
    <property type="entry name" value="FHA"/>
    <property type="match status" value="1"/>
</dbReference>
<proteinExistence type="predicted"/>
<dbReference type="EMBL" id="CP159872">
    <property type="protein sequence ID" value="XCM83911.1"/>
    <property type="molecule type" value="Genomic_DNA"/>
</dbReference>
<dbReference type="InterPro" id="IPR050923">
    <property type="entry name" value="Cell_Proc_Reg/RNA_Proc"/>
</dbReference>
<evidence type="ECO:0000313" key="4">
    <source>
        <dbReference type="EMBL" id="XCM83911.1"/>
    </source>
</evidence>
<reference evidence="4" key="1">
    <citation type="submission" date="2024-06" db="EMBL/GenBank/DDBJ databases">
        <title>The genome sequences of Kitasatospora sp. strain HUAS MG31.</title>
        <authorList>
            <person name="Mo P."/>
        </authorList>
    </citation>
    <scope>NUCLEOTIDE SEQUENCE</scope>
    <source>
        <strain evidence="4">HUAS MG31</strain>
    </source>
</reference>